<keyword evidence="1" id="KW-0732">Signal</keyword>
<protein>
    <submittedName>
        <fullName evidence="2">T9SS type A sorting domain-containing protein</fullName>
    </submittedName>
</protein>
<dbReference type="InterPro" id="IPR026444">
    <property type="entry name" value="Secre_tail"/>
</dbReference>
<sequence length="542" mass="57338">MFTTACRCLGLGLATFLSLTPFLADAQAPTKLWDRVIGGVGEEVAQVIRPTPDGGYVVGGLSGSPVSGDKTQGNRGFKDYWIVKCDANGTKQWDRTFGGDREDGLVDLKPTADGGYILAGSSFSDATGDKTQNSKSFYDYWVIKLDAQGNKMWDRDFGGDGQDLLASVHQTTDGGYILSGTSTSNVSVDKSQPSPFGAAYWVVKLDAQGTKLWDRTYGSDRECELGRLIPTADGGYLLGGSTVGGVSGDKTQPTKGGHDYWLIKLDAQGNKVWDRDLGGSDSERLADLVQTADGGYLIGGSSGSPVSGDKTLPNRGIRSFQDYWVIRLDAQGTKLWDQVVGGSENDELSTLLLTADGGCVLGGLSLSGVSGEKTQASQGDYDAWVVKLSATGQKQWDAGFGGTRLEMLRSLTQAPDGTLLLAATSGSPVSGDKTQPSRGMEDYWVLKLSALPTAAATARRAALGLYPNPARRAVHFTVPADAPRHGLQLRLLDATGRVVQQQALTAAGGQDLALAAGLVPGLYLLRLDGPGSYSTTQRLQVW</sequence>
<dbReference type="AlphaFoldDB" id="A0A5R8WNP3"/>
<evidence type="ECO:0000313" key="3">
    <source>
        <dbReference type="Proteomes" id="UP000305517"/>
    </source>
</evidence>
<accession>A0A5R8WNP3</accession>
<dbReference type="Proteomes" id="UP000305517">
    <property type="component" value="Unassembled WGS sequence"/>
</dbReference>
<evidence type="ECO:0000256" key="1">
    <source>
        <dbReference type="SAM" id="SignalP"/>
    </source>
</evidence>
<dbReference type="PANTHER" id="PTHR42754">
    <property type="entry name" value="ENDOGLUCANASE"/>
    <property type="match status" value="1"/>
</dbReference>
<name>A0A5R8WNP3_9BACT</name>
<organism evidence="2 3">
    <name type="scientific">Hymenobacter jeollabukensis</name>
    <dbReference type="NCBI Taxonomy" id="2025313"/>
    <lineage>
        <taxon>Bacteria</taxon>
        <taxon>Pseudomonadati</taxon>
        <taxon>Bacteroidota</taxon>
        <taxon>Cytophagia</taxon>
        <taxon>Cytophagales</taxon>
        <taxon>Hymenobacteraceae</taxon>
        <taxon>Hymenobacter</taxon>
    </lineage>
</organism>
<feature type="signal peptide" evidence="1">
    <location>
        <begin position="1"/>
        <end position="26"/>
    </location>
</feature>
<comment type="caution">
    <text evidence="2">The sequence shown here is derived from an EMBL/GenBank/DDBJ whole genome shotgun (WGS) entry which is preliminary data.</text>
</comment>
<dbReference type="RefSeq" id="WP_138079167.1">
    <property type="nucleotide sequence ID" value="NZ_VAJM01000008.1"/>
</dbReference>
<evidence type="ECO:0000313" key="2">
    <source>
        <dbReference type="EMBL" id="TLM91053.1"/>
    </source>
</evidence>
<reference evidence="2 3" key="1">
    <citation type="submission" date="2019-05" db="EMBL/GenBank/DDBJ databases">
        <title>Hymenobacter edaphi sp. nov., isolated from abandoned arsenic-contaminated farmland soil.</title>
        <authorList>
            <person name="Nie L."/>
        </authorList>
    </citation>
    <scope>NUCLEOTIDE SEQUENCE [LARGE SCALE GENOMIC DNA]</scope>
    <source>
        <strain evidence="2 3">1-3-3-8</strain>
    </source>
</reference>
<proteinExistence type="predicted"/>
<dbReference type="PANTHER" id="PTHR42754:SF1">
    <property type="entry name" value="LIPOPROTEIN"/>
    <property type="match status" value="1"/>
</dbReference>
<gene>
    <name evidence="2" type="ORF">FDY95_15760</name>
</gene>
<feature type="chain" id="PRO_5024297347" evidence="1">
    <location>
        <begin position="27"/>
        <end position="542"/>
    </location>
</feature>
<keyword evidence="3" id="KW-1185">Reference proteome</keyword>
<dbReference type="OrthoDB" id="9811934at2"/>
<dbReference type="SUPFAM" id="SSF50998">
    <property type="entry name" value="Quinoprotein alcohol dehydrogenase-like"/>
    <property type="match status" value="1"/>
</dbReference>
<dbReference type="EMBL" id="VAJM01000008">
    <property type="protein sequence ID" value="TLM91053.1"/>
    <property type="molecule type" value="Genomic_DNA"/>
</dbReference>
<dbReference type="NCBIfam" id="TIGR04183">
    <property type="entry name" value="Por_Secre_tail"/>
    <property type="match status" value="1"/>
</dbReference>
<dbReference type="InterPro" id="IPR011047">
    <property type="entry name" value="Quinoprotein_ADH-like_sf"/>
</dbReference>